<evidence type="ECO:0000259" key="2">
    <source>
        <dbReference type="Pfam" id="PF12697"/>
    </source>
</evidence>
<organism evidence="3">
    <name type="scientific">uncultured Gemmatimonadota bacterium</name>
    <dbReference type="NCBI Taxonomy" id="203437"/>
    <lineage>
        <taxon>Bacteria</taxon>
        <taxon>Pseudomonadati</taxon>
        <taxon>Gemmatimonadota</taxon>
        <taxon>environmental samples</taxon>
    </lineage>
</organism>
<dbReference type="Pfam" id="PF12697">
    <property type="entry name" value="Abhydrolase_6"/>
    <property type="match status" value="1"/>
</dbReference>
<dbReference type="AlphaFoldDB" id="A0A6J4MMM3"/>
<dbReference type="InterPro" id="IPR029058">
    <property type="entry name" value="AB_hydrolase_fold"/>
</dbReference>
<feature type="domain" description="AB hydrolase-1" evidence="2">
    <location>
        <begin position="70"/>
        <end position="273"/>
    </location>
</feature>
<gene>
    <name evidence="3" type="ORF">AVDCRST_MAG89-3822</name>
</gene>
<dbReference type="PANTHER" id="PTHR43433:SF5">
    <property type="entry name" value="AB HYDROLASE-1 DOMAIN-CONTAINING PROTEIN"/>
    <property type="match status" value="1"/>
</dbReference>
<reference evidence="3" key="1">
    <citation type="submission" date="2020-02" db="EMBL/GenBank/DDBJ databases">
        <authorList>
            <person name="Meier V. D."/>
        </authorList>
    </citation>
    <scope>NUCLEOTIDE SEQUENCE</scope>
    <source>
        <strain evidence="3">AVDCRST_MAG89</strain>
    </source>
</reference>
<feature type="chain" id="PRO_5026804264" evidence="1">
    <location>
        <begin position="27"/>
        <end position="307"/>
    </location>
</feature>
<evidence type="ECO:0000256" key="1">
    <source>
        <dbReference type="SAM" id="SignalP"/>
    </source>
</evidence>
<name>A0A6J4MMM3_9BACT</name>
<dbReference type="EMBL" id="CADCTV010000803">
    <property type="protein sequence ID" value="CAA9362216.1"/>
    <property type="molecule type" value="Genomic_DNA"/>
</dbReference>
<dbReference type="Gene3D" id="3.40.50.1820">
    <property type="entry name" value="alpha/beta hydrolase"/>
    <property type="match status" value="1"/>
</dbReference>
<dbReference type="InterPro" id="IPR000073">
    <property type="entry name" value="AB_hydrolase_1"/>
</dbReference>
<dbReference type="PROSITE" id="PS51257">
    <property type="entry name" value="PROKAR_LIPOPROTEIN"/>
    <property type="match status" value="1"/>
</dbReference>
<sequence>MRGLSFCAPSAAAVVIVTGLAGCARAAHHPRTTATGHSRVDAVVGRYAAVNGLRMYYEVHGQARGTKLPLVLLHGGGSTIGTTFGRVLPAFAASRQVIAVELQGHGHTADRDGALSFAQDADDVAALLREIGVPAADVLGFSNGANTALELGRRHPDRVGRLVAAAGFLKKDGIPAPVWEFFRQPPDPGKMPPALREAYLQAAHDPARLPELVAKLMQRLNSFRDWTDDEVRSIRAPTLLMVGDADVVTVEHTVQMSRLLPRAQLAVFPGAVHGAYIGEATAAPCAECITSAVGLIVRFLDSPSAPR</sequence>
<protein>
    <submittedName>
        <fullName evidence="3">Hydrolase, alpha/beta fold family</fullName>
    </submittedName>
</protein>
<accession>A0A6J4MMM3</accession>
<dbReference type="GO" id="GO:0016787">
    <property type="term" value="F:hydrolase activity"/>
    <property type="evidence" value="ECO:0007669"/>
    <property type="project" value="UniProtKB-KW"/>
</dbReference>
<keyword evidence="3" id="KW-0378">Hydrolase</keyword>
<dbReference type="SUPFAM" id="SSF53474">
    <property type="entry name" value="alpha/beta-Hydrolases"/>
    <property type="match status" value="1"/>
</dbReference>
<proteinExistence type="predicted"/>
<keyword evidence="1" id="KW-0732">Signal</keyword>
<dbReference type="InterPro" id="IPR050471">
    <property type="entry name" value="AB_hydrolase"/>
</dbReference>
<feature type="signal peptide" evidence="1">
    <location>
        <begin position="1"/>
        <end position="26"/>
    </location>
</feature>
<evidence type="ECO:0000313" key="3">
    <source>
        <dbReference type="EMBL" id="CAA9362216.1"/>
    </source>
</evidence>
<dbReference type="PANTHER" id="PTHR43433">
    <property type="entry name" value="HYDROLASE, ALPHA/BETA FOLD FAMILY PROTEIN"/>
    <property type="match status" value="1"/>
</dbReference>